<accession>A0ABN3AKS4</accession>
<proteinExistence type="predicted"/>
<protein>
    <submittedName>
        <fullName evidence="3">HNH endonuclease signature motif containing protein</fullName>
    </submittedName>
</protein>
<name>A0ABN3AKS4_9MICO</name>
<dbReference type="SMART" id="SM00507">
    <property type="entry name" value="HNHc"/>
    <property type="match status" value="1"/>
</dbReference>
<keyword evidence="3" id="KW-0378">Hydrolase</keyword>
<evidence type="ECO:0000313" key="4">
    <source>
        <dbReference type="Proteomes" id="UP001501599"/>
    </source>
</evidence>
<feature type="compositionally biased region" description="Basic and acidic residues" evidence="1">
    <location>
        <begin position="309"/>
        <end position="325"/>
    </location>
</feature>
<evidence type="ECO:0000313" key="3">
    <source>
        <dbReference type="EMBL" id="GAA2171805.1"/>
    </source>
</evidence>
<keyword evidence="3" id="KW-0255">Endonuclease</keyword>
<feature type="compositionally biased region" description="Basic and acidic residues" evidence="1">
    <location>
        <begin position="265"/>
        <end position="283"/>
    </location>
</feature>
<dbReference type="GO" id="GO:0004519">
    <property type="term" value="F:endonuclease activity"/>
    <property type="evidence" value="ECO:0007669"/>
    <property type="project" value="UniProtKB-KW"/>
</dbReference>
<dbReference type="InterPro" id="IPR003870">
    <property type="entry name" value="DUF222"/>
</dbReference>
<dbReference type="CDD" id="cd00085">
    <property type="entry name" value="HNHc"/>
    <property type="match status" value="1"/>
</dbReference>
<reference evidence="3 4" key="1">
    <citation type="journal article" date="2019" name="Int. J. Syst. Evol. Microbiol.">
        <title>The Global Catalogue of Microorganisms (GCM) 10K type strain sequencing project: providing services to taxonomists for standard genome sequencing and annotation.</title>
        <authorList>
            <consortium name="The Broad Institute Genomics Platform"/>
            <consortium name="The Broad Institute Genome Sequencing Center for Infectious Disease"/>
            <person name="Wu L."/>
            <person name="Ma J."/>
        </authorList>
    </citation>
    <scope>NUCLEOTIDE SEQUENCE [LARGE SCALE GENOMIC DNA]</scope>
    <source>
        <strain evidence="3 4">JCM 16026</strain>
    </source>
</reference>
<dbReference type="Pfam" id="PF02720">
    <property type="entry name" value="DUF222"/>
    <property type="match status" value="1"/>
</dbReference>
<sequence>MRDQAVVETAVVDALLEGSVACASLTDDELLVALDELGARRRVLDAALVRAAGEVAARSDGLPADASLVRRSGHATLAQLLQHRVGLRLHEARRLCVVAEATRARVTLTGAPLPVQHPHVAAALAPGWLSVAQADAIVAGLDAADGRAPVDAVDQAEAFLVAAGCGTAAHDDAPAVPETLAALARACLAYLDPDGAEPRHEAQLAARFLTLRRRADGLVAGRFLCTTEQGEILEAALDAHVGPRRPSFEDVGDAPSEGEVAAIGRLDDTSTLHDTDTDTDHALPGRTTAGDAAADQPSADETSSTDAIDADRTSADAPAVDDRSRDQRRIDALVAIVGRHAETRAPRVGGEAPVLVVTVSREALHGRRDGIADVPRLERSGDPVPIAVAARILCDGFVQPVVQGEHAEPLRLGRRRRLFSRSQRRAIIARDRHCRAPGCTAPAGWCETHHVTRWADDGATDVDNGILLCRHHHTEVHRGALAIAPGTRTRWSITTAHARRPRTRAPSSA</sequence>
<dbReference type="EMBL" id="BAAAQT010000005">
    <property type="protein sequence ID" value="GAA2171805.1"/>
    <property type="molecule type" value="Genomic_DNA"/>
</dbReference>
<dbReference type="Pfam" id="PF13391">
    <property type="entry name" value="HNH_2"/>
    <property type="match status" value="1"/>
</dbReference>
<keyword evidence="4" id="KW-1185">Reference proteome</keyword>
<dbReference type="Proteomes" id="UP001501599">
    <property type="component" value="Unassembled WGS sequence"/>
</dbReference>
<dbReference type="InterPro" id="IPR003615">
    <property type="entry name" value="HNH_nuc"/>
</dbReference>
<keyword evidence="3" id="KW-0540">Nuclease</keyword>
<evidence type="ECO:0000256" key="1">
    <source>
        <dbReference type="SAM" id="MobiDB-lite"/>
    </source>
</evidence>
<evidence type="ECO:0000259" key="2">
    <source>
        <dbReference type="SMART" id="SM00507"/>
    </source>
</evidence>
<comment type="caution">
    <text evidence="3">The sequence shown here is derived from an EMBL/GenBank/DDBJ whole genome shotgun (WGS) entry which is preliminary data.</text>
</comment>
<feature type="domain" description="HNH nuclease" evidence="2">
    <location>
        <begin position="422"/>
        <end position="474"/>
    </location>
</feature>
<feature type="region of interest" description="Disordered" evidence="1">
    <location>
        <begin position="264"/>
        <end position="325"/>
    </location>
</feature>
<gene>
    <name evidence="3" type="ORF">GCM10009846_07090</name>
</gene>
<organism evidence="3 4">
    <name type="scientific">Agrococcus versicolor</name>
    <dbReference type="NCBI Taxonomy" id="501482"/>
    <lineage>
        <taxon>Bacteria</taxon>
        <taxon>Bacillati</taxon>
        <taxon>Actinomycetota</taxon>
        <taxon>Actinomycetes</taxon>
        <taxon>Micrococcales</taxon>
        <taxon>Microbacteriaceae</taxon>
        <taxon>Agrococcus</taxon>
    </lineage>
</organism>
<dbReference type="RefSeq" id="WP_344340386.1">
    <property type="nucleotide sequence ID" value="NZ_BAAAQT010000005.1"/>
</dbReference>
<dbReference type="Gene3D" id="1.10.30.50">
    <property type="match status" value="1"/>
</dbReference>